<evidence type="ECO:0000313" key="8">
    <source>
        <dbReference type="Proteomes" id="UP000054560"/>
    </source>
</evidence>
<feature type="transmembrane region" description="Helical" evidence="6">
    <location>
        <begin position="151"/>
        <end position="172"/>
    </location>
</feature>
<evidence type="ECO:0000256" key="1">
    <source>
        <dbReference type="ARBA" id="ARBA00004141"/>
    </source>
</evidence>
<feature type="transmembrane region" description="Helical" evidence="6">
    <location>
        <begin position="103"/>
        <end position="131"/>
    </location>
</feature>
<dbReference type="InterPro" id="IPR014743">
    <property type="entry name" value="Cl-channel_core"/>
</dbReference>
<dbReference type="CDD" id="cd00400">
    <property type="entry name" value="Voltage_gated_ClC"/>
    <property type="match status" value="1"/>
</dbReference>
<evidence type="ECO:0008006" key="9">
    <source>
        <dbReference type="Google" id="ProtNLM"/>
    </source>
</evidence>
<dbReference type="AlphaFoldDB" id="A0A0L0GBJ5"/>
<keyword evidence="4 6" id="KW-0472">Membrane</keyword>
<dbReference type="PANTHER" id="PTHR43427">
    <property type="entry name" value="CHLORIDE CHANNEL PROTEIN CLC-E"/>
    <property type="match status" value="1"/>
</dbReference>
<dbReference type="EMBL" id="KQ241654">
    <property type="protein sequence ID" value="KNC86375.1"/>
    <property type="molecule type" value="Genomic_DNA"/>
</dbReference>
<dbReference type="Proteomes" id="UP000054560">
    <property type="component" value="Unassembled WGS sequence"/>
</dbReference>
<protein>
    <recommendedName>
        <fullName evidence="9">Chloride channel protein</fullName>
    </recommendedName>
</protein>
<proteinExistence type="predicted"/>
<feature type="transmembrane region" description="Helical" evidence="6">
    <location>
        <begin position="433"/>
        <end position="459"/>
    </location>
</feature>
<dbReference type="InterPro" id="IPR050368">
    <property type="entry name" value="ClC-type_chloride_channel"/>
</dbReference>
<feature type="transmembrane region" description="Helical" evidence="6">
    <location>
        <begin position="380"/>
        <end position="402"/>
    </location>
</feature>
<dbReference type="InterPro" id="IPR001807">
    <property type="entry name" value="ClC"/>
</dbReference>
<evidence type="ECO:0000256" key="5">
    <source>
        <dbReference type="SAM" id="MobiDB-lite"/>
    </source>
</evidence>
<feature type="transmembrane region" description="Helical" evidence="6">
    <location>
        <begin position="249"/>
        <end position="274"/>
    </location>
</feature>
<keyword evidence="8" id="KW-1185">Reference proteome</keyword>
<feature type="region of interest" description="Disordered" evidence="5">
    <location>
        <begin position="1"/>
        <end position="79"/>
    </location>
</feature>
<dbReference type="Gene3D" id="1.10.3080.10">
    <property type="entry name" value="Clc chloride channel"/>
    <property type="match status" value="1"/>
</dbReference>
<keyword evidence="2 6" id="KW-0812">Transmembrane</keyword>
<reference evidence="7 8" key="1">
    <citation type="submission" date="2011-02" db="EMBL/GenBank/DDBJ databases">
        <title>The Genome Sequence of Sphaeroforma arctica JP610.</title>
        <authorList>
            <consortium name="The Broad Institute Genome Sequencing Platform"/>
            <person name="Russ C."/>
            <person name="Cuomo C."/>
            <person name="Young S.K."/>
            <person name="Zeng Q."/>
            <person name="Gargeya S."/>
            <person name="Alvarado L."/>
            <person name="Berlin A."/>
            <person name="Chapman S.B."/>
            <person name="Chen Z."/>
            <person name="Freedman E."/>
            <person name="Gellesch M."/>
            <person name="Goldberg J."/>
            <person name="Griggs A."/>
            <person name="Gujja S."/>
            <person name="Heilman E."/>
            <person name="Heiman D."/>
            <person name="Howarth C."/>
            <person name="Mehta T."/>
            <person name="Neiman D."/>
            <person name="Pearson M."/>
            <person name="Roberts A."/>
            <person name="Saif S."/>
            <person name="Shea T."/>
            <person name="Shenoy N."/>
            <person name="Sisk P."/>
            <person name="Stolte C."/>
            <person name="Sykes S."/>
            <person name="White J."/>
            <person name="Yandava C."/>
            <person name="Burger G."/>
            <person name="Gray M.W."/>
            <person name="Holland P.W.H."/>
            <person name="King N."/>
            <person name="Lang F.B.F."/>
            <person name="Roger A.J."/>
            <person name="Ruiz-Trillo I."/>
            <person name="Haas B."/>
            <person name="Nusbaum C."/>
            <person name="Birren B."/>
        </authorList>
    </citation>
    <scope>NUCLEOTIDE SEQUENCE [LARGE SCALE GENOMIC DNA]</scope>
    <source>
        <strain evidence="7 8">JP610</strain>
    </source>
</reference>
<evidence type="ECO:0000256" key="2">
    <source>
        <dbReference type="ARBA" id="ARBA00022692"/>
    </source>
</evidence>
<dbReference type="PANTHER" id="PTHR43427:SF12">
    <property type="entry name" value="CHLORIDE TRANSPORTER"/>
    <property type="match status" value="1"/>
</dbReference>
<evidence type="ECO:0000256" key="3">
    <source>
        <dbReference type="ARBA" id="ARBA00022989"/>
    </source>
</evidence>
<feature type="transmembrane region" description="Helical" evidence="6">
    <location>
        <begin position="335"/>
        <end position="359"/>
    </location>
</feature>
<dbReference type="GeneID" id="25901975"/>
<name>A0A0L0GBJ5_9EUKA</name>
<gene>
    <name evidence="7" type="ORF">SARC_01471</name>
</gene>
<comment type="subcellular location">
    <subcellularLocation>
        <location evidence="1">Membrane</location>
        <topology evidence="1">Multi-pass membrane protein</topology>
    </subcellularLocation>
</comment>
<dbReference type="Pfam" id="PF00654">
    <property type="entry name" value="Voltage_CLC"/>
    <property type="match status" value="1"/>
</dbReference>
<evidence type="ECO:0000256" key="6">
    <source>
        <dbReference type="SAM" id="Phobius"/>
    </source>
</evidence>
<dbReference type="GO" id="GO:0015108">
    <property type="term" value="F:chloride transmembrane transporter activity"/>
    <property type="evidence" value="ECO:0007669"/>
    <property type="project" value="InterPro"/>
</dbReference>
<organism evidence="7 8">
    <name type="scientific">Sphaeroforma arctica JP610</name>
    <dbReference type="NCBI Taxonomy" id="667725"/>
    <lineage>
        <taxon>Eukaryota</taxon>
        <taxon>Ichthyosporea</taxon>
        <taxon>Ichthyophonida</taxon>
        <taxon>Sphaeroforma</taxon>
    </lineage>
</organism>
<feature type="transmembrane region" description="Helical" evidence="6">
    <location>
        <begin position="286"/>
        <end position="308"/>
    </location>
</feature>
<keyword evidence="3 6" id="KW-1133">Transmembrane helix</keyword>
<dbReference type="RefSeq" id="XP_014160277.1">
    <property type="nucleotide sequence ID" value="XM_014304802.1"/>
</dbReference>
<evidence type="ECO:0000313" key="7">
    <source>
        <dbReference type="EMBL" id="KNC86375.1"/>
    </source>
</evidence>
<evidence type="ECO:0000256" key="4">
    <source>
        <dbReference type="ARBA" id="ARBA00023136"/>
    </source>
</evidence>
<dbReference type="eggNOG" id="ENOG502SNMB">
    <property type="taxonomic scope" value="Eukaryota"/>
</dbReference>
<dbReference type="OrthoDB" id="514608at2759"/>
<feature type="compositionally biased region" description="Basic and acidic residues" evidence="5">
    <location>
        <begin position="29"/>
        <end position="39"/>
    </location>
</feature>
<feature type="compositionally biased region" description="Low complexity" evidence="5">
    <location>
        <begin position="40"/>
        <end position="52"/>
    </location>
</feature>
<feature type="compositionally biased region" description="Basic and acidic residues" evidence="5">
    <location>
        <begin position="1"/>
        <end position="15"/>
    </location>
</feature>
<dbReference type="SUPFAM" id="SSF81340">
    <property type="entry name" value="Clc chloride channel"/>
    <property type="match status" value="1"/>
</dbReference>
<dbReference type="GO" id="GO:0016020">
    <property type="term" value="C:membrane"/>
    <property type="evidence" value="ECO:0007669"/>
    <property type="project" value="UniProtKB-SubCell"/>
</dbReference>
<accession>A0A0L0GBJ5</accession>
<feature type="transmembrane region" description="Helical" evidence="6">
    <location>
        <begin position="471"/>
        <end position="496"/>
    </location>
</feature>
<sequence length="561" mass="60560">MEVEFSLKEKIETRSESVAMPALGTSESTDTKFSDDELVHAPAPQHSQPHPHSNTHAVKDGDRENNTSGPSANTPPEKPPIMSVEAFGHWLPKPSLFYIDASVVFLFSIVIALFGVVYMNLVMAFPLWWYQQDGNEDFAVDPTTMQLLQGRWWWILVGTLTGLTVGTLRVLLKQTGPIPSFVQEVQTQHADPVSGIKTCLLACISLMGGASVGPEAGLGAFGGVMGHLVATKLCTGPIFAKEQDLRRRLFTLCGISAAFGAFMPTAFVAVMLVMEIGMPFNTWGITYMRMFTFFAVAGLTAFVVYTNIIDHTFLSDSSKLTAPGQVLYVDEWYNVFIGMSLGVLAAAVALFYCFVGAVVKIMVQVLFKVAHKTVGHDIGFILIAALGGSLYGLFGFISPLVMGDGIEQMGVVIEQGAQIGTVDILIGTILKIFAYHVCIETGFVGGLFLPIVAIGINVMRIMMNETSINGALAISCGFAMIPGALVPIPVTLVVFSANTFILGPAATIPIFACVITAYFVFMAMGLPQFLARKGYERRNKSLTEFGGEMHSTVPKVTEVTN</sequence>
<feature type="transmembrane region" description="Helical" evidence="6">
    <location>
        <begin position="508"/>
        <end position="531"/>
    </location>
</feature>